<sequence>MSFSLKNRANVTLESGVRQVLSKNYGNISPLFEKLISKIIKLEWLT</sequence>
<reference evidence="1 2" key="1">
    <citation type="submission" date="2014-05" db="EMBL/GenBank/DDBJ databases">
        <title>Methylome analysis of the phasevarions of Haemophilus influenzae.</title>
        <authorList>
            <person name="Atack J.M."/>
            <person name="Fox K.L."/>
            <person name="Power P.M."/>
            <person name="Clark T."/>
            <person name="Jurcisek J."/>
            <person name="Korlach J."/>
            <person name="Bakaletz L.O."/>
            <person name="Jennings M.P."/>
        </authorList>
    </citation>
    <scope>NUCLEOTIDE SEQUENCE [LARGE SCALE GENOMIC DNA]</scope>
    <source>
        <strain evidence="1 2">1209</strain>
    </source>
</reference>
<protein>
    <submittedName>
        <fullName evidence="1">Uncharacterized protein</fullName>
    </submittedName>
</protein>
<proteinExistence type="predicted"/>
<name>A0A158SVN5_HAEIF</name>
<evidence type="ECO:0000313" key="2">
    <source>
        <dbReference type="Proteomes" id="UP000050700"/>
    </source>
</evidence>
<dbReference type="AlphaFoldDB" id="A0A158SVN5"/>
<organism evidence="1 2">
    <name type="scientific">Haemophilus influenzae</name>
    <dbReference type="NCBI Taxonomy" id="727"/>
    <lineage>
        <taxon>Bacteria</taxon>
        <taxon>Pseudomonadati</taxon>
        <taxon>Pseudomonadota</taxon>
        <taxon>Gammaproteobacteria</taxon>
        <taxon>Pasteurellales</taxon>
        <taxon>Pasteurellaceae</taxon>
        <taxon>Haemophilus</taxon>
    </lineage>
</organism>
<dbReference type="Proteomes" id="UP000050700">
    <property type="component" value="Unassembled WGS sequence"/>
</dbReference>
<comment type="caution">
    <text evidence="1">The sequence shown here is derived from an EMBL/GenBank/DDBJ whole genome shotgun (WGS) entry which is preliminary data.</text>
</comment>
<accession>A0A158SVN5</accession>
<gene>
    <name evidence="1" type="ORF">NTHI1209_00532</name>
</gene>
<dbReference type="EMBL" id="JMQP01000002">
    <property type="protein sequence ID" value="KIS34929.1"/>
    <property type="molecule type" value="Genomic_DNA"/>
</dbReference>
<evidence type="ECO:0000313" key="1">
    <source>
        <dbReference type="EMBL" id="KIS34929.1"/>
    </source>
</evidence>